<evidence type="ECO:0000256" key="6">
    <source>
        <dbReference type="ARBA" id="ARBA00022723"/>
    </source>
</evidence>
<evidence type="ECO:0000256" key="8">
    <source>
        <dbReference type="ARBA" id="ARBA00022840"/>
    </source>
</evidence>
<evidence type="ECO:0000256" key="7">
    <source>
        <dbReference type="ARBA" id="ARBA00022741"/>
    </source>
</evidence>
<dbReference type="RefSeq" id="WP_234971715.1">
    <property type="nucleotide sequence ID" value="NZ_FOEN01000016.1"/>
</dbReference>
<dbReference type="InterPro" id="IPR027417">
    <property type="entry name" value="P-loop_NTPase"/>
</dbReference>
<dbReference type="GO" id="GO:0002949">
    <property type="term" value="P:tRNA threonylcarbamoyladenosine modification"/>
    <property type="evidence" value="ECO:0007669"/>
    <property type="project" value="InterPro"/>
</dbReference>
<gene>
    <name evidence="11" type="ORF">SAMN04488558_11613</name>
</gene>
<dbReference type="Proteomes" id="UP000198833">
    <property type="component" value="Unassembled WGS sequence"/>
</dbReference>
<dbReference type="PANTHER" id="PTHR33540">
    <property type="entry name" value="TRNA THREONYLCARBAMOYLADENOSINE BIOSYNTHESIS PROTEIN TSAE"/>
    <property type="match status" value="1"/>
</dbReference>
<keyword evidence="5" id="KW-0819">tRNA processing</keyword>
<dbReference type="NCBIfam" id="TIGR00150">
    <property type="entry name" value="T6A_YjeE"/>
    <property type="match status" value="1"/>
</dbReference>
<keyword evidence="6" id="KW-0479">Metal-binding</keyword>
<dbReference type="Gene3D" id="3.40.50.300">
    <property type="entry name" value="P-loop containing nucleotide triphosphate hydrolases"/>
    <property type="match status" value="1"/>
</dbReference>
<dbReference type="EMBL" id="FOEN01000016">
    <property type="protein sequence ID" value="SEQ52088.1"/>
    <property type="molecule type" value="Genomic_DNA"/>
</dbReference>
<keyword evidence="9" id="KW-0460">Magnesium</keyword>
<dbReference type="SUPFAM" id="SSF52540">
    <property type="entry name" value="P-loop containing nucleoside triphosphate hydrolases"/>
    <property type="match status" value="1"/>
</dbReference>
<keyword evidence="7" id="KW-0547">Nucleotide-binding</keyword>
<evidence type="ECO:0000256" key="3">
    <source>
        <dbReference type="ARBA" id="ARBA00019010"/>
    </source>
</evidence>
<dbReference type="PANTHER" id="PTHR33540:SF2">
    <property type="entry name" value="TRNA THREONYLCARBAMOYLADENOSINE BIOSYNTHESIS PROTEIN TSAE"/>
    <property type="match status" value="1"/>
</dbReference>
<dbReference type="InterPro" id="IPR003442">
    <property type="entry name" value="T6A_TsaE"/>
</dbReference>
<dbReference type="GO" id="GO:0005524">
    <property type="term" value="F:ATP binding"/>
    <property type="evidence" value="ECO:0007669"/>
    <property type="project" value="UniProtKB-KW"/>
</dbReference>
<keyword evidence="8" id="KW-0067">ATP-binding</keyword>
<organism evidence="11 12">
    <name type="scientific">Ignavigranum ruoffiae</name>
    <dbReference type="NCBI Taxonomy" id="89093"/>
    <lineage>
        <taxon>Bacteria</taxon>
        <taxon>Bacillati</taxon>
        <taxon>Bacillota</taxon>
        <taxon>Bacilli</taxon>
        <taxon>Lactobacillales</taxon>
        <taxon>Aerococcaceae</taxon>
        <taxon>Ignavigranum</taxon>
    </lineage>
</organism>
<keyword evidence="12" id="KW-1185">Reference proteome</keyword>
<dbReference type="Pfam" id="PF02367">
    <property type="entry name" value="TsaE"/>
    <property type="match status" value="1"/>
</dbReference>
<evidence type="ECO:0000256" key="9">
    <source>
        <dbReference type="ARBA" id="ARBA00022842"/>
    </source>
</evidence>
<evidence type="ECO:0000313" key="11">
    <source>
        <dbReference type="EMBL" id="SEQ52088.1"/>
    </source>
</evidence>
<dbReference type="AlphaFoldDB" id="A0A1H9GQ30"/>
<protein>
    <recommendedName>
        <fullName evidence="3">tRNA threonylcarbamoyladenosine biosynthesis protein TsaE</fullName>
    </recommendedName>
    <alternativeName>
        <fullName evidence="10">t(6)A37 threonylcarbamoyladenosine biosynthesis protein TsaE</fullName>
    </alternativeName>
</protein>
<evidence type="ECO:0000256" key="10">
    <source>
        <dbReference type="ARBA" id="ARBA00032441"/>
    </source>
</evidence>
<evidence type="ECO:0000256" key="1">
    <source>
        <dbReference type="ARBA" id="ARBA00004496"/>
    </source>
</evidence>
<comment type="similarity">
    <text evidence="2">Belongs to the TsaE family.</text>
</comment>
<name>A0A1H9GQ30_9LACT</name>
<evidence type="ECO:0000256" key="4">
    <source>
        <dbReference type="ARBA" id="ARBA00022490"/>
    </source>
</evidence>
<accession>A0A1H9GQ30</accession>
<dbReference type="GO" id="GO:0046872">
    <property type="term" value="F:metal ion binding"/>
    <property type="evidence" value="ECO:0007669"/>
    <property type="project" value="UniProtKB-KW"/>
</dbReference>
<comment type="subcellular location">
    <subcellularLocation>
        <location evidence="1">Cytoplasm</location>
    </subcellularLocation>
</comment>
<dbReference type="STRING" id="89093.SAMN04488558_11613"/>
<dbReference type="GO" id="GO:0005737">
    <property type="term" value="C:cytoplasm"/>
    <property type="evidence" value="ECO:0007669"/>
    <property type="project" value="UniProtKB-SubCell"/>
</dbReference>
<evidence type="ECO:0000256" key="5">
    <source>
        <dbReference type="ARBA" id="ARBA00022694"/>
    </source>
</evidence>
<evidence type="ECO:0000256" key="2">
    <source>
        <dbReference type="ARBA" id="ARBA00007599"/>
    </source>
</evidence>
<reference evidence="11 12" key="1">
    <citation type="submission" date="2016-10" db="EMBL/GenBank/DDBJ databases">
        <authorList>
            <person name="de Groot N.N."/>
        </authorList>
    </citation>
    <scope>NUCLEOTIDE SEQUENCE [LARGE SCALE GENOMIC DNA]</scope>
    <source>
        <strain evidence="11 12">DSM 15695</strain>
    </source>
</reference>
<sequence>MLIHTDSAQATQELAAIMARYSKLGMVFRLDGTLGAGKTTFTQGFGRAMGIQRAVKSPTYTIVKEYDLPEEGQLIHIDAYRLEGVGGDSLDFNELFRPDAITLVEWAEFIEDDLPESYLHIQINRPEELAEAETRRILDISVQGSSAEYLTMIEKLQGDYVRKDADLNEE</sequence>
<proteinExistence type="inferred from homology"/>
<evidence type="ECO:0000313" key="12">
    <source>
        <dbReference type="Proteomes" id="UP000198833"/>
    </source>
</evidence>
<keyword evidence="4" id="KW-0963">Cytoplasm</keyword>